<dbReference type="Proteomes" id="UP000230833">
    <property type="component" value="Unassembled WGS sequence"/>
</dbReference>
<evidence type="ECO:0000313" key="2">
    <source>
        <dbReference type="EMBL" id="PIR47021.1"/>
    </source>
</evidence>
<feature type="transmembrane region" description="Helical" evidence="1">
    <location>
        <begin position="39"/>
        <end position="56"/>
    </location>
</feature>
<feature type="transmembrane region" description="Helical" evidence="1">
    <location>
        <begin position="98"/>
        <end position="116"/>
    </location>
</feature>
<name>A0A2H0RKD7_9BACT</name>
<comment type="caution">
    <text evidence="2">The sequence shown here is derived from an EMBL/GenBank/DDBJ whole genome shotgun (WGS) entry which is preliminary data.</text>
</comment>
<dbReference type="Pfam" id="PF14325">
    <property type="entry name" value="DUF4383"/>
    <property type="match status" value="1"/>
</dbReference>
<evidence type="ECO:0000256" key="1">
    <source>
        <dbReference type="SAM" id="Phobius"/>
    </source>
</evidence>
<proteinExistence type="predicted"/>
<accession>A0A2H0RKD7</accession>
<keyword evidence="2" id="KW-0675">Receptor</keyword>
<keyword evidence="1" id="KW-0812">Transmembrane</keyword>
<evidence type="ECO:0000313" key="3">
    <source>
        <dbReference type="Proteomes" id="UP000230833"/>
    </source>
</evidence>
<reference evidence="2 3" key="1">
    <citation type="submission" date="2017-09" db="EMBL/GenBank/DDBJ databases">
        <title>Depth-based differentiation of microbial function through sediment-hosted aquifers and enrichment of novel symbionts in the deep terrestrial subsurface.</title>
        <authorList>
            <person name="Probst A.J."/>
            <person name="Ladd B."/>
            <person name="Jarett J.K."/>
            <person name="Geller-Mcgrath D.E."/>
            <person name="Sieber C.M."/>
            <person name="Emerson J.B."/>
            <person name="Anantharaman K."/>
            <person name="Thomas B.C."/>
            <person name="Malmstrom R."/>
            <person name="Stieglmeier M."/>
            <person name="Klingl A."/>
            <person name="Woyke T."/>
            <person name="Ryan C.M."/>
            <person name="Banfield J.F."/>
        </authorList>
    </citation>
    <scope>NUCLEOTIDE SEQUENCE [LARGE SCALE GENOMIC DNA]</scope>
    <source>
        <strain evidence="2">CG10_big_fil_rev_8_21_14_0_10_45_14</strain>
    </source>
</reference>
<feature type="transmembrane region" description="Helical" evidence="1">
    <location>
        <begin position="63"/>
        <end position="83"/>
    </location>
</feature>
<feature type="transmembrane region" description="Helical" evidence="1">
    <location>
        <begin position="7"/>
        <end position="27"/>
    </location>
</feature>
<gene>
    <name evidence="2" type="ORF">COV07_01090</name>
</gene>
<organism evidence="2 3">
    <name type="scientific">Candidatus Vogelbacteria bacterium CG10_big_fil_rev_8_21_14_0_10_45_14</name>
    <dbReference type="NCBI Taxonomy" id="1975042"/>
    <lineage>
        <taxon>Bacteria</taxon>
        <taxon>Candidatus Vogeliibacteriota</taxon>
    </lineage>
</organism>
<sequence length="125" mass="13413">MAKKLAMVLGITFILIGLLGFVGNPLVGGDGALFETNSLHNWVHILTGVIAVWVSAKSMAGTLMFLKIFGIVYLLVAVLGFFMDGKVLGLFHSNPADNWLHLVVALLFIWAGFWSGKDSSAHPAS</sequence>
<keyword evidence="1" id="KW-1133">Transmembrane helix</keyword>
<dbReference type="AlphaFoldDB" id="A0A2H0RKD7"/>
<dbReference type="EMBL" id="PCYL01000013">
    <property type="protein sequence ID" value="PIR47021.1"/>
    <property type="molecule type" value="Genomic_DNA"/>
</dbReference>
<protein>
    <submittedName>
        <fullName evidence="2">TonB-dependent receptor</fullName>
    </submittedName>
</protein>
<keyword evidence="1" id="KW-0472">Membrane</keyword>